<dbReference type="PANTHER" id="PTHR11188:SF17">
    <property type="entry name" value="FI21816P1"/>
    <property type="match status" value="1"/>
</dbReference>
<sequence length="291" mass="33231">MALAAGLHGCVRTSFYRPGKIERFGANFKVRILVDNETIRPFRKITGKLVIETRFPISHKGIQIQFEALCSLKYTTKFDNLTTFHQARAHIFDNNRHDAVGNYEFPIAQELLPPSQNTILPGSVTFPFSLDFPDPHLPAPFKNAFGNLTYRVVVYMKASSTFVEIGEKAMRFNGHYNLTDNLDSLKPISIEQFYKKSVFSRKRLVEATFSLETSGYLPEERIQFVLFVRNLKCIPLQMSVQLMQQLKIDARDGIDSAKRKSIIIASCERAANHNFYKKKVACFCALLPSMF</sequence>
<accession>A0ABP1QWK5</accession>
<comment type="similarity">
    <text evidence="1">Belongs to the arrestin family.</text>
</comment>
<evidence type="ECO:0000313" key="3">
    <source>
        <dbReference type="EMBL" id="CAL8110879.1"/>
    </source>
</evidence>
<evidence type="ECO:0000259" key="2">
    <source>
        <dbReference type="Pfam" id="PF00339"/>
    </source>
</evidence>
<dbReference type="InterPro" id="IPR011021">
    <property type="entry name" value="Arrestin-like_N"/>
</dbReference>
<comment type="caution">
    <text evidence="3">The sequence shown here is derived from an EMBL/GenBank/DDBJ whole genome shotgun (WGS) entry which is preliminary data.</text>
</comment>
<evidence type="ECO:0000313" key="4">
    <source>
        <dbReference type="Proteomes" id="UP001642540"/>
    </source>
</evidence>
<reference evidence="3 4" key="1">
    <citation type="submission" date="2024-08" db="EMBL/GenBank/DDBJ databases">
        <authorList>
            <person name="Cucini C."/>
            <person name="Frati F."/>
        </authorList>
    </citation>
    <scope>NUCLEOTIDE SEQUENCE [LARGE SCALE GENOMIC DNA]</scope>
</reference>
<dbReference type="InterPro" id="IPR014752">
    <property type="entry name" value="Arrestin-like_C"/>
</dbReference>
<gene>
    <name evidence="3" type="ORF">ODALV1_LOCUS14515</name>
</gene>
<protein>
    <recommendedName>
        <fullName evidence="2">Arrestin-like N-terminal domain-containing protein</fullName>
    </recommendedName>
</protein>
<name>A0ABP1QWK5_9HEXA</name>
<evidence type="ECO:0000256" key="1">
    <source>
        <dbReference type="ARBA" id="ARBA00005298"/>
    </source>
</evidence>
<dbReference type="Proteomes" id="UP001642540">
    <property type="component" value="Unassembled WGS sequence"/>
</dbReference>
<keyword evidence="4" id="KW-1185">Reference proteome</keyword>
<dbReference type="Gene3D" id="2.60.40.640">
    <property type="match status" value="2"/>
</dbReference>
<feature type="domain" description="Arrestin-like N-terminal" evidence="2">
    <location>
        <begin position="44"/>
        <end position="162"/>
    </location>
</feature>
<dbReference type="PANTHER" id="PTHR11188">
    <property type="entry name" value="ARRESTIN DOMAIN CONTAINING PROTEIN"/>
    <property type="match status" value="1"/>
</dbReference>
<organism evidence="3 4">
    <name type="scientific">Orchesella dallaii</name>
    <dbReference type="NCBI Taxonomy" id="48710"/>
    <lineage>
        <taxon>Eukaryota</taxon>
        <taxon>Metazoa</taxon>
        <taxon>Ecdysozoa</taxon>
        <taxon>Arthropoda</taxon>
        <taxon>Hexapoda</taxon>
        <taxon>Collembola</taxon>
        <taxon>Entomobryomorpha</taxon>
        <taxon>Entomobryoidea</taxon>
        <taxon>Orchesellidae</taxon>
        <taxon>Orchesellinae</taxon>
        <taxon>Orchesella</taxon>
    </lineage>
</organism>
<dbReference type="Pfam" id="PF00339">
    <property type="entry name" value="Arrestin_N"/>
    <property type="match status" value="1"/>
</dbReference>
<proteinExistence type="inferred from homology"/>
<dbReference type="EMBL" id="CAXLJM020000046">
    <property type="protein sequence ID" value="CAL8110879.1"/>
    <property type="molecule type" value="Genomic_DNA"/>
</dbReference>
<dbReference type="InterPro" id="IPR050357">
    <property type="entry name" value="Arrestin_domain-protein"/>
</dbReference>